<dbReference type="InterPro" id="IPR011029">
    <property type="entry name" value="DEATH-like_dom_sf"/>
</dbReference>
<dbReference type="AlphaFoldDB" id="A0A7J5YT13"/>
<evidence type="ECO:0000313" key="2">
    <source>
        <dbReference type="EMBL" id="KAF3852616.1"/>
    </source>
</evidence>
<accession>A0A7J5YT13</accession>
<evidence type="ECO:0000259" key="1">
    <source>
        <dbReference type="PROSITE" id="PS50824"/>
    </source>
</evidence>
<dbReference type="PROSITE" id="PS50824">
    <property type="entry name" value="DAPIN"/>
    <property type="match status" value="1"/>
</dbReference>
<reference evidence="2 3" key="1">
    <citation type="submission" date="2020-03" db="EMBL/GenBank/DDBJ databases">
        <title>Dissostichus mawsoni Genome sequencing and assembly.</title>
        <authorList>
            <person name="Park H."/>
        </authorList>
    </citation>
    <scope>NUCLEOTIDE SEQUENCE [LARGE SCALE GENOMIC DNA]</scope>
    <source>
        <strain evidence="2">DM0001</strain>
        <tissue evidence="2">Muscle</tissue>
    </source>
</reference>
<dbReference type="Gene3D" id="1.10.533.10">
    <property type="entry name" value="Death Domain, Fas"/>
    <property type="match status" value="1"/>
</dbReference>
<dbReference type="SUPFAM" id="SSF47986">
    <property type="entry name" value="DEATH domain"/>
    <property type="match status" value="1"/>
</dbReference>
<dbReference type="InterPro" id="IPR004020">
    <property type="entry name" value="DAPIN"/>
</dbReference>
<organism evidence="2 3">
    <name type="scientific">Dissostichus mawsoni</name>
    <name type="common">Antarctic cod</name>
    <dbReference type="NCBI Taxonomy" id="36200"/>
    <lineage>
        <taxon>Eukaryota</taxon>
        <taxon>Metazoa</taxon>
        <taxon>Chordata</taxon>
        <taxon>Craniata</taxon>
        <taxon>Vertebrata</taxon>
        <taxon>Euteleostomi</taxon>
        <taxon>Actinopterygii</taxon>
        <taxon>Neopterygii</taxon>
        <taxon>Teleostei</taxon>
        <taxon>Neoteleostei</taxon>
        <taxon>Acanthomorphata</taxon>
        <taxon>Eupercaria</taxon>
        <taxon>Perciformes</taxon>
        <taxon>Notothenioidei</taxon>
        <taxon>Nototheniidae</taxon>
        <taxon>Dissostichus</taxon>
    </lineage>
</organism>
<sequence length="168" mass="18993">MKKMKNMYAAEELTKKYAADMVDVLLLRTLKDLSRDDFWDFKGYLDKDILVGVKPIASSKVEYTNRMQTVTEMTRSYGKETAVKLAVKILKEMRNRKAAKELTKKYAAASRPAAASMSAQNGSVIIAPRVEGVHHTFNMPVPFLLLDVLENLSTDELNKFKWVLGLTS</sequence>
<keyword evidence="3" id="KW-1185">Reference proteome</keyword>
<dbReference type="Proteomes" id="UP000518266">
    <property type="component" value="Unassembled WGS sequence"/>
</dbReference>
<feature type="domain" description="Pyrin" evidence="1">
    <location>
        <begin position="7"/>
        <end position="108"/>
    </location>
</feature>
<dbReference type="EMBL" id="JAAKFY010000009">
    <property type="protein sequence ID" value="KAF3852616.1"/>
    <property type="molecule type" value="Genomic_DNA"/>
</dbReference>
<gene>
    <name evidence="2" type="ORF">F7725_005971</name>
</gene>
<evidence type="ECO:0000313" key="3">
    <source>
        <dbReference type="Proteomes" id="UP000518266"/>
    </source>
</evidence>
<dbReference type="Pfam" id="PF02758">
    <property type="entry name" value="PYRIN"/>
    <property type="match status" value="1"/>
</dbReference>
<comment type="caution">
    <text evidence="2">The sequence shown here is derived from an EMBL/GenBank/DDBJ whole genome shotgun (WGS) entry which is preliminary data.</text>
</comment>
<protein>
    <recommendedName>
        <fullName evidence="1">Pyrin domain-containing protein</fullName>
    </recommendedName>
</protein>
<name>A0A7J5YT13_DISMA</name>
<proteinExistence type="predicted"/>
<dbReference type="SMART" id="SM01289">
    <property type="entry name" value="PYRIN"/>
    <property type="match status" value="1"/>
</dbReference>
<dbReference type="OrthoDB" id="10058437at2759"/>